<sequence>MIVWFWPILSPQVIRVLYFRLAIYHCGLLDVRSLPMLHDDHLDMLSGCHHCILAQDGWEEGGKEGRKSSWRFQSS</sequence>
<dbReference type="EMBL" id="CAJPIJ010000179">
    <property type="protein sequence ID" value="CAG2004086.1"/>
    <property type="molecule type" value="Genomic_DNA"/>
</dbReference>
<proteinExistence type="predicted"/>
<name>A0A9N8RN37_GIBZA</name>
<evidence type="ECO:0000313" key="2">
    <source>
        <dbReference type="Proteomes" id="UP000746612"/>
    </source>
</evidence>
<protein>
    <submittedName>
        <fullName evidence="1">Uncharacterized protein</fullName>
    </submittedName>
</protein>
<gene>
    <name evidence="1" type="ORF">MDCFG202_LOCUS495281</name>
</gene>
<dbReference type="Proteomes" id="UP000746612">
    <property type="component" value="Unassembled WGS sequence"/>
</dbReference>
<accession>A0A9N8RN37</accession>
<comment type="caution">
    <text evidence="1">The sequence shown here is derived from an EMBL/GenBank/DDBJ whole genome shotgun (WGS) entry which is preliminary data.</text>
</comment>
<evidence type="ECO:0000313" key="1">
    <source>
        <dbReference type="EMBL" id="CAG2004086.1"/>
    </source>
</evidence>
<reference evidence="1" key="1">
    <citation type="submission" date="2021-03" db="EMBL/GenBank/DDBJ databases">
        <authorList>
            <person name="Alouane T."/>
            <person name="Langin T."/>
            <person name="Bonhomme L."/>
        </authorList>
    </citation>
    <scope>NUCLEOTIDE SEQUENCE</scope>
    <source>
        <strain evidence="1">MDC_Fg202</strain>
    </source>
</reference>
<dbReference type="AlphaFoldDB" id="A0A9N8RN37"/>
<organism evidence="1 2">
    <name type="scientific">Gibberella zeae</name>
    <name type="common">Wheat head blight fungus</name>
    <name type="synonym">Fusarium graminearum</name>
    <dbReference type="NCBI Taxonomy" id="5518"/>
    <lineage>
        <taxon>Eukaryota</taxon>
        <taxon>Fungi</taxon>
        <taxon>Dikarya</taxon>
        <taxon>Ascomycota</taxon>
        <taxon>Pezizomycotina</taxon>
        <taxon>Sordariomycetes</taxon>
        <taxon>Hypocreomycetidae</taxon>
        <taxon>Hypocreales</taxon>
        <taxon>Nectriaceae</taxon>
        <taxon>Fusarium</taxon>
    </lineage>
</organism>